<dbReference type="AlphaFoldDB" id="A0A166DUH4"/>
<evidence type="ECO:0000259" key="2">
    <source>
        <dbReference type="PROSITE" id="PS50102"/>
    </source>
</evidence>
<dbReference type="Proteomes" id="UP000077755">
    <property type="component" value="Chromosome 2"/>
</dbReference>
<evidence type="ECO:0000313" key="3">
    <source>
        <dbReference type="EMBL" id="KZN05698.1"/>
    </source>
</evidence>
<gene>
    <name evidence="3" type="ORF">DCAR_006535</name>
    <name evidence="4" type="ORF">DCAR_0207363</name>
</gene>
<keyword evidence="1" id="KW-0694">RNA-binding</keyword>
<reference evidence="4" key="2">
    <citation type="submission" date="2022-03" db="EMBL/GenBank/DDBJ databases">
        <title>Draft title - Genomic analysis of global carrot germplasm unveils the trajectory of domestication and the origin of high carotenoid orange carrot.</title>
        <authorList>
            <person name="Iorizzo M."/>
            <person name="Ellison S."/>
            <person name="Senalik D."/>
            <person name="Macko-Podgorni A."/>
            <person name="Grzebelus D."/>
            <person name="Bostan H."/>
            <person name="Rolling W."/>
            <person name="Curaba J."/>
            <person name="Simon P."/>
        </authorList>
    </citation>
    <scope>NUCLEOTIDE SEQUENCE</scope>
    <source>
        <tissue evidence="4">Leaf</tissue>
    </source>
</reference>
<dbReference type="InterPro" id="IPR012677">
    <property type="entry name" value="Nucleotide-bd_a/b_plait_sf"/>
</dbReference>
<dbReference type="CDD" id="cd00590">
    <property type="entry name" value="RRM_SF"/>
    <property type="match status" value="1"/>
</dbReference>
<dbReference type="SUPFAM" id="SSF54928">
    <property type="entry name" value="RNA-binding domain, RBD"/>
    <property type="match status" value="1"/>
</dbReference>
<name>A0A166DUH4_DAUCS</name>
<keyword evidence="5" id="KW-1185">Reference proteome</keyword>
<dbReference type="EMBL" id="LNRQ01000002">
    <property type="protein sequence ID" value="KZN05698.1"/>
    <property type="molecule type" value="Genomic_DNA"/>
</dbReference>
<dbReference type="GO" id="GO:0003723">
    <property type="term" value="F:RNA binding"/>
    <property type="evidence" value="ECO:0007669"/>
    <property type="project" value="UniProtKB-UniRule"/>
</dbReference>
<dbReference type="STRING" id="79200.A0A166DUH4"/>
<evidence type="ECO:0000256" key="1">
    <source>
        <dbReference type="PROSITE-ProRule" id="PRU00176"/>
    </source>
</evidence>
<proteinExistence type="predicted"/>
<dbReference type="InterPro" id="IPR000504">
    <property type="entry name" value="RRM_dom"/>
</dbReference>
<reference evidence="3" key="1">
    <citation type="journal article" date="2016" name="Nat. Genet.">
        <title>A high-quality carrot genome assembly provides new insights into carotenoid accumulation and asterid genome evolution.</title>
        <authorList>
            <person name="Iorizzo M."/>
            <person name="Ellison S."/>
            <person name="Senalik D."/>
            <person name="Zeng P."/>
            <person name="Satapoomin P."/>
            <person name="Huang J."/>
            <person name="Bowman M."/>
            <person name="Iovene M."/>
            <person name="Sanseverino W."/>
            <person name="Cavagnaro P."/>
            <person name="Yildiz M."/>
            <person name="Macko-Podgorni A."/>
            <person name="Moranska E."/>
            <person name="Grzebelus E."/>
            <person name="Grzebelus D."/>
            <person name="Ashrafi H."/>
            <person name="Zheng Z."/>
            <person name="Cheng S."/>
            <person name="Spooner D."/>
            <person name="Van Deynze A."/>
            <person name="Simon P."/>
        </authorList>
    </citation>
    <scope>NUCLEOTIDE SEQUENCE [LARGE SCALE GENOMIC DNA]</scope>
    <source>
        <tissue evidence="3">Leaf</tissue>
    </source>
</reference>
<feature type="domain" description="RRM" evidence="2">
    <location>
        <begin position="20"/>
        <end position="103"/>
    </location>
</feature>
<dbReference type="InterPro" id="IPR053316">
    <property type="entry name" value="Epigenetic_reg_gene_expr"/>
</dbReference>
<dbReference type="GO" id="GO:1902290">
    <property type="term" value="P:positive regulation of defense response to oomycetes"/>
    <property type="evidence" value="ECO:0007669"/>
    <property type="project" value="EnsemblPlants"/>
</dbReference>
<dbReference type="GO" id="GO:0006396">
    <property type="term" value="P:RNA processing"/>
    <property type="evidence" value="ECO:0007669"/>
    <property type="project" value="EnsemblPlants"/>
</dbReference>
<dbReference type="InterPro" id="IPR035979">
    <property type="entry name" value="RBD_domain_sf"/>
</dbReference>
<accession>A0A166DUH4</accession>
<dbReference type="GO" id="GO:0060147">
    <property type="term" value="P:regulation of post-transcriptional gene silencing"/>
    <property type="evidence" value="ECO:0007669"/>
    <property type="project" value="EnsemblPlants"/>
</dbReference>
<dbReference type="KEGG" id="dcr:108206686"/>
<dbReference type="OMA" id="MFDDRPI"/>
<dbReference type="Gene3D" id="3.30.70.330">
    <property type="match status" value="1"/>
</dbReference>
<dbReference type="EMBL" id="CP093344">
    <property type="protein sequence ID" value="WOG88129.1"/>
    <property type="molecule type" value="Genomic_DNA"/>
</dbReference>
<sequence length="201" mass="22846">MEASDDAEAEYAAFKQKVKKTVYIDNLSPLATDAVVKTALGQFGNVLNVQFIPNYIGPSNMPAAALVEMENERQAMKIIEETADFPFMISGMPRPVRALPAEMEMFDERPRRPGRTIQCQWLEEKDPDFEVAQEIKYLVKKHATEASHLLKQQLAEEEKLHNKHGETLKANHKKYELIDRVLADGSARKLGNCYNIKLQDN</sequence>
<dbReference type="GO" id="GO:0005634">
    <property type="term" value="C:nucleus"/>
    <property type="evidence" value="ECO:0007669"/>
    <property type="project" value="EnsemblPlants"/>
</dbReference>
<dbReference type="GO" id="GO:0040029">
    <property type="term" value="P:epigenetic regulation of gene expression"/>
    <property type="evidence" value="ECO:0007669"/>
    <property type="project" value="EnsemblPlants"/>
</dbReference>
<dbReference type="Gramene" id="KZN05698">
    <property type="protein sequence ID" value="KZN05698"/>
    <property type="gene ID" value="DCAR_006535"/>
</dbReference>
<dbReference type="GO" id="GO:0032991">
    <property type="term" value="C:protein-containing complex"/>
    <property type="evidence" value="ECO:0007669"/>
    <property type="project" value="EnsemblPlants"/>
</dbReference>
<dbReference type="OrthoDB" id="1913496at2759"/>
<protein>
    <recommendedName>
        <fullName evidence="2">RRM domain-containing protein</fullName>
    </recommendedName>
</protein>
<dbReference type="PANTHER" id="PTHR36309:SF1">
    <property type="entry name" value="RNA-BINDING (RRM_RBD_RNP MOTIFS) FAMILY PROTEIN"/>
    <property type="match status" value="1"/>
</dbReference>
<dbReference type="Pfam" id="PF00076">
    <property type="entry name" value="RRM_1"/>
    <property type="match status" value="1"/>
</dbReference>
<dbReference type="PANTHER" id="PTHR36309">
    <property type="entry name" value="RNA-BINDING (RRM/RBD/RNP MOTIFS) FAMILY PROTEIN"/>
    <property type="match status" value="1"/>
</dbReference>
<organism evidence="3">
    <name type="scientific">Daucus carota subsp. sativus</name>
    <name type="common">Carrot</name>
    <dbReference type="NCBI Taxonomy" id="79200"/>
    <lineage>
        <taxon>Eukaryota</taxon>
        <taxon>Viridiplantae</taxon>
        <taxon>Streptophyta</taxon>
        <taxon>Embryophyta</taxon>
        <taxon>Tracheophyta</taxon>
        <taxon>Spermatophyta</taxon>
        <taxon>Magnoliopsida</taxon>
        <taxon>eudicotyledons</taxon>
        <taxon>Gunneridae</taxon>
        <taxon>Pentapetalae</taxon>
        <taxon>asterids</taxon>
        <taxon>campanulids</taxon>
        <taxon>Apiales</taxon>
        <taxon>Apiaceae</taxon>
        <taxon>Apioideae</taxon>
        <taxon>Scandiceae</taxon>
        <taxon>Daucinae</taxon>
        <taxon>Daucus</taxon>
        <taxon>Daucus sect. Daucus</taxon>
    </lineage>
</organism>
<evidence type="ECO:0000313" key="4">
    <source>
        <dbReference type="EMBL" id="WOG88129.1"/>
    </source>
</evidence>
<evidence type="ECO:0000313" key="5">
    <source>
        <dbReference type="Proteomes" id="UP000077755"/>
    </source>
</evidence>
<dbReference type="PROSITE" id="PS50102">
    <property type="entry name" value="RRM"/>
    <property type="match status" value="1"/>
</dbReference>